<feature type="transmembrane region" description="Helical" evidence="6">
    <location>
        <begin position="374"/>
        <end position="401"/>
    </location>
</feature>
<evidence type="ECO:0000256" key="3">
    <source>
        <dbReference type="ARBA" id="ARBA00022692"/>
    </source>
</evidence>
<evidence type="ECO:0000313" key="9">
    <source>
        <dbReference type="Proteomes" id="UP000307440"/>
    </source>
</evidence>
<dbReference type="PANTHER" id="PTHR23504:SF15">
    <property type="entry name" value="MAJOR FACILITATOR SUPERFAMILY (MFS) PROFILE DOMAIN-CONTAINING PROTEIN"/>
    <property type="match status" value="1"/>
</dbReference>
<dbReference type="PRINTS" id="PR01035">
    <property type="entry name" value="TCRTETA"/>
</dbReference>
<dbReference type="PROSITE" id="PS50850">
    <property type="entry name" value="MFS"/>
    <property type="match status" value="1"/>
</dbReference>
<dbReference type="EMBL" id="ML210161">
    <property type="protein sequence ID" value="TFK27818.1"/>
    <property type="molecule type" value="Genomic_DNA"/>
</dbReference>
<keyword evidence="3 6" id="KW-0812">Transmembrane</keyword>
<keyword evidence="2" id="KW-0813">Transport</keyword>
<feature type="transmembrane region" description="Helical" evidence="6">
    <location>
        <begin position="345"/>
        <end position="368"/>
    </location>
</feature>
<organism evidence="8 9">
    <name type="scientific">Coprinopsis marcescibilis</name>
    <name type="common">Agaric fungus</name>
    <name type="synonym">Psathyrella marcescibilis</name>
    <dbReference type="NCBI Taxonomy" id="230819"/>
    <lineage>
        <taxon>Eukaryota</taxon>
        <taxon>Fungi</taxon>
        <taxon>Dikarya</taxon>
        <taxon>Basidiomycota</taxon>
        <taxon>Agaricomycotina</taxon>
        <taxon>Agaricomycetes</taxon>
        <taxon>Agaricomycetidae</taxon>
        <taxon>Agaricales</taxon>
        <taxon>Agaricineae</taxon>
        <taxon>Psathyrellaceae</taxon>
        <taxon>Coprinopsis</taxon>
    </lineage>
</organism>
<feature type="transmembrane region" description="Helical" evidence="6">
    <location>
        <begin position="313"/>
        <end position="333"/>
    </location>
</feature>
<evidence type="ECO:0000256" key="4">
    <source>
        <dbReference type="ARBA" id="ARBA00022989"/>
    </source>
</evidence>
<evidence type="ECO:0000259" key="7">
    <source>
        <dbReference type="PROSITE" id="PS50850"/>
    </source>
</evidence>
<keyword evidence="9" id="KW-1185">Reference proteome</keyword>
<name>A0A5C3L543_COPMA</name>
<dbReference type="InterPro" id="IPR001958">
    <property type="entry name" value="Tet-R_TetA/multi-R_MdtG-like"/>
</dbReference>
<feature type="domain" description="Major facilitator superfamily (MFS) profile" evidence="7">
    <location>
        <begin position="33"/>
        <end position="474"/>
    </location>
</feature>
<evidence type="ECO:0000256" key="2">
    <source>
        <dbReference type="ARBA" id="ARBA00022448"/>
    </source>
</evidence>
<feature type="transmembrane region" description="Helical" evidence="6">
    <location>
        <begin position="72"/>
        <end position="94"/>
    </location>
</feature>
<dbReference type="InterPro" id="IPR011701">
    <property type="entry name" value="MFS"/>
</dbReference>
<keyword evidence="4 6" id="KW-1133">Transmembrane helix</keyword>
<dbReference type="GO" id="GO:0022857">
    <property type="term" value="F:transmembrane transporter activity"/>
    <property type="evidence" value="ECO:0007669"/>
    <property type="project" value="InterPro"/>
</dbReference>
<dbReference type="Pfam" id="PF07690">
    <property type="entry name" value="MFS_1"/>
    <property type="match status" value="1"/>
</dbReference>
<feature type="transmembrane region" description="Helical" evidence="6">
    <location>
        <begin position="106"/>
        <end position="132"/>
    </location>
</feature>
<dbReference type="SUPFAM" id="SSF103473">
    <property type="entry name" value="MFS general substrate transporter"/>
    <property type="match status" value="1"/>
</dbReference>
<dbReference type="InterPro" id="IPR036259">
    <property type="entry name" value="MFS_trans_sf"/>
</dbReference>
<dbReference type="PANTHER" id="PTHR23504">
    <property type="entry name" value="MAJOR FACILITATOR SUPERFAMILY DOMAIN-CONTAINING PROTEIN 10"/>
    <property type="match status" value="1"/>
</dbReference>
<sequence>MADPVFTTMLDEEMPLLVDAKKRTKRTPLPKLQIGIVLLLQVCEPITSQSIYPYINQLISELGVTGGDERKVGYYAGMIESLFFLTEALTVLQWSRLSDHIGRKPVLLIGLMGTLISMIAFGVSTTFGALVVSRCLTGLLNGNIGVMKSAMGELTDSTNRAEGFALMPVVWATGTTLGPLLGGTLARPHERFPKYFDTQFWRKYPYLLPCLATGSFVLVSFFIALTWFKETVPKRILRKRQGSDASAVTLVDAGKFEEHDAALPLRKLLVYPVVISVANYVSLAFLNICVNALLPLFLHMPIEIGGLGMGPPIIGATMAMYGLICGVLQALFFAPAVRYFGTRTIVIIGMFCYIPLFALFPIISFVARTQGVTWLVWALIGCILLLLAIMDTAYGCIFMYVTASAPTKHSLGATNGLSQTTVSFARAIGPALSTSLFSWSVQRNVLGGYAVYAILAFVAFFATCLATLLPQKVWGDHESQDLHDD</sequence>
<evidence type="ECO:0000256" key="1">
    <source>
        <dbReference type="ARBA" id="ARBA00004141"/>
    </source>
</evidence>
<dbReference type="CDD" id="cd17330">
    <property type="entry name" value="MFS_SLC46_TetA_like"/>
    <property type="match status" value="1"/>
</dbReference>
<feature type="transmembrane region" description="Helical" evidence="6">
    <location>
        <begin position="449"/>
        <end position="469"/>
    </location>
</feature>
<dbReference type="Proteomes" id="UP000307440">
    <property type="component" value="Unassembled WGS sequence"/>
</dbReference>
<feature type="transmembrane region" description="Helical" evidence="6">
    <location>
        <begin position="268"/>
        <end position="293"/>
    </location>
</feature>
<keyword evidence="5 6" id="KW-0472">Membrane</keyword>
<comment type="subcellular location">
    <subcellularLocation>
        <location evidence="1">Membrane</location>
        <topology evidence="1">Multi-pass membrane protein</topology>
    </subcellularLocation>
</comment>
<dbReference type="Gene3D" id="1.20.1250.20">
    <property type="entry name" value="MFS general substrate transporter like domains"/>
    <property type="match status" value="1"/>
</dbReference>
<dbReference type="InterPro" id="IPR020846">
    <property type="entry name" value="MFS_dom"/>
</dbReference>
<dbReference type="GO" id="GO:0016020">
    <property type="term" value="C:membrane"/>
    <property type="evidence" value="ECO:0007669"/>
    <property type="project" value="UniProtKB-SubCell"/>
</dbReference>
<dbReference type="AlphaFoldDB" id="A0A5C3L543"/>
<reference evidence="8 9" key="1">
    <citation type="journal article" date="2019" name="Nat. Ecol. Evol.">
        <title>Megaphylogeny resolves global patterns of mushroom evolution.</title>
        <authorList>
            <person name="Varga T."/>
            <person name="Krizsan K."/>
            <person name="Foldi C."/>
            <person name="Dima B."/>
            <person name="Sanchez-Garcia M."/>
            <person name="Sanchez-Ramirez S."/>
            <person name="Szollosi G.J."/>
            <person name="Szarkandi J.G."/>
            <person name="Papp V."/>
            <person name="Albert L."/>
            <person name="Andreopoulos W."/>
            <person name="Angelini C."/>
            <person name="Antonin V."/>
            <person name="Barry K.W."/>
            <person name="Bougher N.L."/>
            <person name="Buchanan P."/>
            <person name="Buyck B."/>
            <person name="Bense V."/>
            <person name="Catcheside P."/>
            <person name="Chovatia M."/>
            <person name="Cooper J."/>
            <person name="Damon W."/>
            <person name="Desjardin D."/>
            <person name="Finy P."/>
            <person name="Geml J."/>
            <person name="Haridas S."/>
            <person name="Hughes K."/>
            <person name="Justo A."/>
            <person name="Karasinski D."/>
            <person name="Kautmanova I."/>
            <person name="Kiss B."/>
            <person name="Kocsube S."/>
            <person name="Kotiranta H."/>
            <person name="LaButti K.M."/>
            <person name="Lechner B.E."/>
            <person name="Liimatainen K."/>
            <person name="Lipzen A."/>
            <person name="Lukacs Z."/>
            <person name="Mihaltcheva S."/>
            <person name="Morgado L.N."/>
            <person name="Niskanen T."/>
            <person name="Noordeloos M.E."/>
            <person name="Ohm R.A."/>
            <person name="Ortiz-Santana B."/>
            <person name="Ovrebo C."/>
            <person name="Racz N."/>
            <person name="Riley R."/>
            <person name="Savchenko A."/>
            <person name="Shiryaev A."/>
            <person name="Soop K."/>
            <person name="Spirin V."/>
            <person name="Szebenyi C."/>
            <person name="Tomsovsky M."/>
            <person name="Tulloss R.E."/>
            <person name="Uehling J."/>
            <person name="Grigoriev I.V."/>
            <person name="Vagvolgyi C."/>
            <person name="Papp T."/>
            <person name="Martin F.M."/>
            <person name="Miettinen O."/>
            <person name="Hibbett D.S."/>
            <person name="Nagy L.G."/>
        </authorList>
    </citation>
    <scope>NUCLEOTIDE SEQUENCE [LARGE SCALE GENOMIC DNA]</scope>
    <source>
        <strain evidence="8 9">CBS 121175</strain>
    </source>
</reference>
<accession>A0A5C3L543</accession>
<proteinExistence type="predicted"/>
<protein>
    <submittedName>
        <fullName evidence="8">MFS general substrate transporter</fullName>
    </submittedName>
</protein>
<evidence type="ECO:0000256" key="5">
    <source>
        <dbReference type="ARBA" id="ARBA00023136"/>
    </source>
</evidence>
<dbReference type="OrthoDB" id="419616at2759"/>
<evidence type="ECO:0000313" key="8">
    <source>
        <dbReference type="EMBL" id="TFK27818.1"/>
    </source>
</evidence>
<evidence type="ECO:0000256" key="6">
    <source>
        <dbReference type="SAM" id="Phobius"/>
    </source>
</evidence>
<gene>
    <name evidence="8" type="ORF">FA15DRAFT_585763</name>
</gene>
<feature type="transmembrane region" description="Helical" evidence="6">
    <location>
        <begin position="206"/>
        <end position="228"/>
    </location>
</feature>